<evidence type="ECO:0000313" key="2">
    <source>
        <dbReference type="Proteomes" id="UP000619079"/>
    </source>
</evidence>
<sequence length="261" mass="30019">MKQELEKCFGDLVSEFRVIHYIRPHFGRTVSAYSEQVKIGATERSLPDFVKWVCETNRFAHMPRLSAWRSVFGAGYQVRPMLRNMLYRNDVVADFFESVLGHVPIGWPIPPQVNVSLTASGITHVMRLQSQLRGKHPSLRHAIGYEFEERYSKLVGTIKDPIKLNSSIAKIFYLHYLKDAQECDKFLETPFLVNSLEMDAISYQRVGLDPSLPVDRKEVDSLISHLIELSNTENEKQMAKQIRQMRFARYLALSSTPSHCG</sequence>
<dbReference type="Proteomes" id="UP000619079">
    <property type="component" value="Unassembled WGS sequence"/>
</dbReference>
<name>A0A8J7IR07_9RHOB</name>
<evidence type="ECO:0000313" key="1">
    <source>
        <dbReference type="EMBL" id="MBJ6372031.1"/>
    </source>
</evidence>
<gene>
    <name evidence="1" type="ORF">JF290_10885</name>
</gene>
<dbReference type="EMBL" id="JAELVR010000007">
    <property type="protein sequence ID" value="MBJ6372031.1"/>
    <property type="molecule type" value="Genomic_DNA"/>
</dbReference>
<dbReference type="RefSeq" id="WP_199024914.1">
    <property type="nucleotide sequence ID" value="NZ_JAELVR010000007.1"/>
</dbReference>
<protein>
    <submittedName>
        <fullName evidence="1">Uncharacterized protein</fullName>
    </submittedName>
</protein>
<accession>A0A8J7IR07</accession>
<keyword evidence="2" id="KW-1185">Reference proteome</keyword>
<organism evidence="1 2">
    <name type="scientific">Sedimentitalea arenosa</name>
    <dbReference type="NCBI Taxonomy" id="2798803"/>
    <lineage>
        <taxon>Bacteria</taxon>
        <taxon>Pseudomonadati</taxon>
        <taxon>Pseudomonadota</taxon>
        <taxon>Alphaproteobacteria</taxon>
        <taxon>Rhodobacterales</taxon>
        <taxon>Paracoccaceae</taxon>
        <taxon>Sedimentitalea</taxon>
    </lineage>
</organism>
<comment type="caution">
    <text evidence="1">The sequence shown here is derived from an EMBL/GenBank/DDBJ whole genome shotgun (WGS) entry which is preliminary data.</text>
</comment>
<dbReference type="AlphaFoldDB" id="A0A8J7IR07"/>
<proteinExistence type="predicted"/>
<reference evidence="1" key="1">
    <citation type="submission" date="2020-12" db="EMBL/GenBank/DDBJ databases">
        <title>Sedimentitalea sp. nov., isolated from sand in Incheon.</title>
        <authorList>
            <person name="Kim W."/>
        </authorList>
    </citation>
    <scope>NUCLEOTIDE SEQUENCE</scope>
    <source>
        <strain evidence="1">CAU 1593</strain>
    </source>
</reference>